<keyword evidence="6" id="KW-1185">Reference proteome</keyword>
<dbReference type="OrthoDB" id="4287477at2"/>
<dbReference type="Pfam" id="PF00293">
    <property type="entry name" value="NUDIX"/>
    <property type="match status" value="1"/>
</dbReference>
<proteinExistence type="predicted"/>
<dbReference type="Pfam" id="PF00300">
    <property type="entry name" value="His_Phos_1"/>
    <property type="match status" value="1"/>
</dbReference>
<evidence type="ECO:0000313" key="4">
    <source>
        <dbReference type="EMBL" id="SFH17226.1"/>
    </source>
</evidence>
<dbReference type="GO" id="GO:0006754">
    <property type="term" value="P:ATP biosynthetic process"/>
    <property type="evidence" value="ECO:0007669"/>
    <property type="project" value="TreeGrafter"/>
</dbReference>
<dbReference type="Proteomes" id="UP000533017">
    <property type="component" value="Unassembled WGS sequence"/>
</dbReference>
<dbReference type="GO" id="GO:0035539">
    <property type="term" value="F:8-oxo-7,8-dihydrodeoxyguanosine triphosphate pyrophosphatase activity"/>
    <property type="evidence" value="ECO:0007669"/>
    <property type="project" value="UniProtKB-EC"/>
</dbReference>
<name>A0A1I2XWX8_9ACTN</name>
<dbReference type="Proteomes" id="UP000199052">
    <property type="component" value="Unassembled WGS sequence"/>
</dbReference>
<dbReference type="InterPro" id="IPR029033">
    <property type="entry name" value="His_PPase_superfam"/>
</dbReference>
<evidence type="ECO:0000256" key="1">
    <source>
        <dbReference type="ARBA" id="ARBA00022801"/>
    </source>
</evidence>
<accession>A0A1I2XWX8</accession>
<organism evidence="4 5">
    <name type="scientific">Actinopolymorpha cephalotaxi</name>
    <dbReference type="NCBI Taxonomy" id="504797"/>
    <lineage>
        <taxon>Bacteria</taxon>
        <taxon>Bacillati</taxon>
        <taxon>Actinomycetota</taxon>
        <taxon>Actinomycetes</taxon>
        <taxon>Propionibacteriales</taxon>
        <taxon>Actinopolymorphaceae</taxon>
        <taxon>Actinopolymorpha</taxon>
    </lineage>
</organism>
<evidence type="ECO:0000313" key="5">
    <source>
        <dbReference type="Proteomes" id="UP000199052"/>
    </source>
</evidence>
<dbReference type="PROSITE" id="PS00893">
    <property type="entry name" value="NUDIX_BOX"/>
    <property type="match status" value="1"/>
</dbReference>
<protein>
    <submittedName>
        <fullName evidence="4">8-oxo-dGTP diphosphatase</fullName>
        <ecNumber evidence="3">3.6.1.55</ecNumber>
    </submittedName>
</protein>
<dbReference type="SUPFAM" id="SSF53254">
    <property type="entry name" value="Phosphoglycerate mutase-like"/>
    <property type="match status" value="1"/>
</dbReference>
<gene>
    <name evidence="3" type="ORF">FHR37_006050</name>
    <name evidence="4" type="ORF">SAMN05421678_11379</name>
</gene>
<dbReference type="PROSITE" id="PS51462">
    <property type="entry name" value="NUDIX"/>
    <property type="match status" value="1"/>
</dbReference>
<reference evidence="3 6" key="2">
    <citation type="submission" date="2020-07" db="EMBL/GenBank/DDBJ databases">
        <title>Sequencing the genomes of 1000 actinobacteria strains.</title>
        <authorList>
            <person name="Klenk H.-P."/>
        </authorList>
    </citation>
    <scope>NUCLEOTIDE SEQUENCE [LARGE SCALE GENOMIC DNA]</scope>
    <source>
        <strain evidence="3 6">DSM 45117</strain>
    </source>
</reference>
<dbReference type="InterPro" id="IPR051325">
    <property type="entry name" value="Nudix_hydrolase_domain"/>
</dbReference>
<dbReference type="CDD" id="cd03673">
    <property type="entry name" value="NUDIX_Ap6A_hydrolase"/>
    <property type="match status" value="1"/>
</dbReference>
<dbReference type="Gene3D" id="3.40.50.1240">
    <property type="entry name" value="Phosphoglycerate mutase-like"/>
    <property type="match status" value="1"/>
</dbReference>
<evidence type="ECO:0000313" key="3">
    <source>
        <dbReference type="EMBL" id="NYH87199.1"/>
    </source>
</evidence>
<reference evidence="4 5" key="1">
    <citation type="submission" date="2016-10" db="EMBL/GenBank/DDBJ databases">
        <authorList>
            <person name="de Groot N.N."/>
        </authorList>
    </citation>
    <scope>NUCLEOTIDE SEQUENCE [LARGE SCALE GENOMIC DNA]</scope>
    <source>
        <strain evidence="4 5">CPCC 202808</strain>
    </source>
</reference>
<dbReference type="InterPro" id="IPR015797">
    <property type="entry name" value="NUDIX_hydrolase-like_dom_sf"/>
</dbReference>
<dbReference type="InterPro" id="IPR020084">
    <property type="entry name" value="NUDIX_hydrolase_CS"/>
</dbReference>
<evidence type="ECO:0000313" key="6">
    <source>
        <dbReference type="Proteomes" id="UP000533017"/>
    </source>
</evidence>
<sequence length="298" mass="32291">MVRGRTESADRVVEAAGAVVWRPSAYERAEVLLVHRPKYDDWSFPKGKLEPGERAPAAAVREVAEETRIRVALGPPMPPVRYPLAGGAVKVVRYWQAVPLDDGADFTPGPEVDRRAWLRIGEAARQLTHPRDRSLLTTLTTRTTRPLVLVRHGSALSRRGWTGGDLERPLGDEGHTQAAELVGALAAYGITRVVSSPARRCVETVLPYATAAGVRIETEPAFAEGTDPELVGEQALRLLDAPEPTAVCTHRPTLPDLWTGLGVTPMPLQPGEAVVLHLAGRTPVAFERHPPAEPLSGR</sequence>
<dbReference type="InterPro" id="IPR000086">
    <property type="entry name" value="NUDIX_hydrolase_dom"/>
</dbReference>
<dbReference type="PANTHER" id="PTHR21340:SF0">
    <property type="entry name" value="BIS(5'-NUCLEOSYL)-TETRAPHOSPHATASE [ASYMMETRICAL]"/>
    <property type="match status" value="1"/>
</dbReference>
<dbReference type="RefSeq" id="WP_092886071.1">
    <property type="nucleotide sequence ID" value="NZ_FOOI01000013.1"/>
</dbReference>
<dbReference type="SUPFAM" id="SSF55811">
    <property type="entry name" value="Nudix"/>
    <property type="match status" value="1"/>
</dbReference>
<dbReference type="Gene3D" id="3.90.79.10">
    <property type="entry name" value="Nucleoside Triphosphate Pyrophosphohydrolase"/>
    <property type="match status" value="1"/>
</dbReference>
<keyword evidence="1 3" id="KW-0378">Hydrolase</keyword>
<dbReference type="CDD" id="cd07067">
    <property type="entry name" value="HP_PGM_like"/>
    <property type="match status" value="1"/>
</dbReference>
<evidence type="ECO:0000259" key="2">
    <source>
        <dbReference type="PROSITE" id="PS51462"/>
    </source>
</evidence>
<dbReference type="AlphaFoldDB" id="A0A1I2XWX8"/>
<dbReference type="STRING" id="504797.SAMN05421678_11379"/>
<dbReference type="GO" id="GO:0006167">
    <property type="term" value="P:AMP biosynthetic process"/>
    <property type="evidence" value="ECO:0007669"/>
    <property type="project" value="TreeGrafter"/>
</dbReference>
<dbReference type="EMBL" id="FOOI01000013">
    <property type="protein sequence ID" value="SFH17226.1"/>
    <property type="molecule type" value="Genomic_DNA"/>
</dbReference>
<dbReference type="EC" id="3.6.1.55" evidence="3"/>
<dbReference type="EMBL" id="JACBZA010000001">
    <property type="protein sequence ID" value="NYH87199.1"/>
    <property type="molecule type" value="Genomic_DNA"/>
</dbReference>
<feature type="domain" description="Nudix hydrolase" evidence="2">
    <location>
        <begin position="11"/>
        <end position="140"/>
    </location>
</feature>
<dbReference type="SMART" id="SM00855">
    <property type="entry name" value="PGAM"/>
    <property type="match status" value="1"/>
</dbReference>
<dbReference type="GO" id="GO:0004081">
    <property type="term" value="F:bis(5'-nucleosyl)-tetraphosphatase (asymmetrical) activity"/>
    <property type="evidence" value="ECO:0007669"/>
    <property type="project" value="TreeGrafter"/>
</dbReference>
<dbReference type="InterPro" id="IPR013078">
    <property type="entry name" value="His_Pase_superF_clade-1"/>
</dbReference>
<dbReference type="PANTHER" id="PTHR21340">
    <property type="entry name" value="DIADENOSINE 5,5-P1,P4-TETRAPHOSPHATE PYROPHOSPHOHYDROLASE MUTT"/>
    <property type="match status" value="1"/>
</dbReference>